<evidence type="ECO:0000259" key="1">
    <source>
        <dbReference type="Pfam" id="PF02954"/>
    </source>
</evidence>
<accession>A0A921KDQ4</accession>
<dbReference type="Proteomes" id="UP000698173">
    <property type="component" value="Unassembled WGS sequence"/>
</dbReference>
<dbReference type="InterPro" id="IPR002197">
    <property type="entry name" value="HTH_Fis"/>
</dbReference>
<dbReference type="Pfam" id="PF02954">
    <property type="entry name" value="HTH_8"/>
    <property type="match status" value="1"/>
</dbReference>
<gene>
    <name evidence="2" type="ORF">K8V56_05075</name>
</gene>
<reference evidence="2" key="2">
    <citation type="submission" date="2021-09" db="EMBL/GenBank/DDBJ databases">
        <authorList>
            <person name="Gilroy R."/>
        </authorList>
    </citation>
    <scope>NUCLEOTIDE SEQUENCE</scope>
    <source>
        <strain evidence="2">CHK171-7178</strain>
    </source>
</reference>
<sequence>MILQTLKEVGGNKSKAASKLGIHRTTLYQKLRKYKIQ</sequence>
<evidence type="ECO:0000313" key="3">
    <source>
        <dbReference type="Proteomes" id="UP000698173"/>
    </source>
</evidence>
<protein>
    <submittedName>
        <fullName evidence="2">Helix-turn-helix domain-containing protein</fullName>
    </submittedName>
</protein>
<reference evidence="2" key="1">
    <citation type="journal article" date="2021" name="PeerJ">
        <title>Extensive microbial diversity within the chicken gut microbiome revealed by metagenomics and culture.</title>
        <authorList>
            <person name="Gilroy R."/>
            <person name="Ravi A."/>
            <person name="Getino M."/>
            <person name="Pursley I."/>
            <person name="Horton D.L."/>
            <person name="Alikhan N.F."/>
            <person name="Baker D."/>
            <person name="Gharbi K."/>
            <person name="Hall N."/>
            <person name="Watson M."/>
            <person name="Adriaenssens E.M."/>
            <person name="Foster-Nyarko E."/>
            <person name="Jarju S."/>
            <person name="Secka A."/>
            <person name="Antonio M."/>
            <person name="Oren A."/>
            <person name="Chaudhuri R.R."/>
            <person name="La Ragione R."/>
            <person name="Hildebrand F."/>
            <person name="Pallen M.J."/>
        </authorList>
    </citation>
    <scope>NUCLEOTIDE SEQUENCE</scope>
    <source>
        <strain evidence="2">CHK171-7178</strain>
    </source>
</reference>
<feature type="domain" description="DNA binding HTH" evidence="1">
    <location>
        <begin position="1"/>
        <end position="34"/>
    </location>
</feature>
<dbReference type="AlphaFoldDB" id="A0A921KDQ4"/>
<evidence type="ECO:0000313" key="2">
    <source>
        <dbReference type="EMBL" id="HJF31139.1"/>
    </source>
</evidence>
<name>A0A921KDQ4_SPOPS</name>
<comment type="caution">
    <text evidence="2">The sequence shown here is derived from an EMBL/GenBank/DDBJ whole genome shotgun (WGS) entry which is preliminary data.</text>
</comment>
<organism evidence="2 3">
    <name type="scientific">Sporosarcina psychrophila</name>
    <name type="common">Bacillus psychrophilus</name>
    <dbReference type="NCBI Taxonomy" id="1476"/>
    <lineage>
        <taxon>Bacteria</taxon>
        <taxon>Bacillati</taxon>
        <taxon>Bacillota</taxon>
        <taxon>Bacilli</taxon>
        <taxon>Bacillales</taxon>
        <taxon>Caryophanaceae</taxon>
        <taxon>Sporosarcina</taxon>
    </lineage>
</organism>
<dbReference type="Gene3D" id="1.10.10.60">
    <property type="entry name" value="Homeodomain-like"/>
    <property type="match status" value="1"/>
</dbReference>
<dbReference type="InterPro" id="IPR009057">
    <property type="entry name" value="Homeodomain-like_sf"/>
</dbReference>
<proteinExistence type="predicted"/>
<dbReference type="SUPFAM" id="SSF46689">
    <property type="entry name" value="Homeodomain-like"/>
    <property type="match status" value="1"/>
</dbReference>
<dbReference type="EMBL" id="DYWT01000087">
    <property type="protein sequence ID" value="HJF31139.1"/>
    <property type="molecule type" value="Genomic_DNA"/>
</dbReference>
<dbReference type="GO" id="GO:0043565">
    <property type="term" value="F:sequence-specific DNA binding"/>
    <property type="evidence" value="ECO:0007669"/>
    <property type="project" value="InterPro"/>
</dbReference>